<keyword evidence="5" id="KW-1185">Reference proteome</keyword>
<dbReference type="PROSITE" id="PS51462">
    <property type="entry name" value="NUDIX"/>
    <property type="match status" value="1"/>
</dbReference>
<feature type="signal peptide" evidence="2">
    <location>
        <begin position="1"/>
        <end position="20"/>
    </location>
</feature>
<dbReference type="Pfam" id="PF00293">
    <property type="entry name" value="NUDIX"/>
    <property type="match status" value="1"/>
</dbReference>
<dbReference type="OrthoDB" id="9761969at2"/>
<dbReference type="EMBL" id="SCFB01000006">
    <property type="protein sequence ID" value="RZI45913.1"/>
    <property type="molecule type" value="Genomic_DNA"/>
</dbReference>
<feature type="compositionally biased region" description="Low complexity" evidence="1">
    <location>
        <begin position="696"/>
        <end position="712"/>
    </location>
</feature>
<feature type="domain" description="Nudix hydrolase" evidence="3">
    <location>
        <begin position="490"/>
        <end position="638"/>
    </location>
</feature>
<protein>
    <submittedName>
        <fullName evidence="4">NUDIX domain-containing protein</fullName>
    </submittedName>
</protein>
<dbReference type="RefSeq" id="WP_130154164.1">
    <property type="nucleotide sequence ID" value="NZ_SCFB01000006.1"/>
</dbReference>
<comment type="caution">
    <text evidence="4">The sequence shown here is derived from an EMBL/GenBank/DDBJ whole genome shotgun (WGS) entry which is preliminary data.</text>
</comment>
<gene>
    <name evidence="4" type="ORF">EQU50_05640</name>
</gene>
<dbReference type="SUPFAM" id="SSF55811">
    <property type="entry name" value="Nudix"/>
    <property type="match status" value="1"/>
</dbReference>
<proteinExistence type="predicted"/>
<dbReference type="GO" id="GO:0003824">
    <property type="term" value="F:catalytic activity"/>
    <property type="evidence" value="ECO:0007669"/>
    <property type="project" value="UniProtKB-ARBA"/>
</dbReference>
<feature type="compositionally biased region" description="Low complexity" evidence="1">
    <location>
        <begin position="768"/>
        <end position="783"/>
    </location>
</feature>
<accession>A0A4Q7DGH7</accession>
<feature type="chain" id="PRO_5020960422" evidence="2">
    <location>
        <begin position="21"/>
        <end position="1523"/>
    </location>
</feature>
<name>A0A4Q7DGH7_9PROT</name>
<dbReference type="InterPro" id="IPR016024">
    <property type="entry name" value="ARM-type_fold"/>
</dbReference>
<reference evidence="4 5" key="1">
    <citation type="submission" date="2018-10" db="EMBL/GenBank/DDBJ databases">
        <title>An updated phylogeny of the Alphaproteobacteria reveals that the parasitic Rickettsiales and Holosporales have independent origins.</title>
        <authorList>
            <person name="Munoz-Gomez S.A."/>
            <person name="Hess S."/>
            <person name="Burger G."/>
            <person name="Lang B.F."/>
            <person name="Susko E."/>
            <person name="Slamovits C.H."/>
            <person name="Roger A.J."/>
        </authorList>
    </citation>
    <scope>NUCLEOTIDE SEQUENCE [LARGE SCALE GENOMIC DNA]</scope>
    <source>
        <strain evidence="4">HOLO01</strain>
    </source>
</reference>
<evidence type="ECO:0000259" key="3">
    <source>
        <dbReference type="PROSITE" id="PS51462"/>
    </source>
</evidence>
<feature type="compositionally biased region" description="Low complexity" evidence="1">
    <location>
        <begin position="791"/>
        <end position="800"/>
    </location>
</feature>
<dbReference type="SUPFAM" id="SSF48371">
    <property type="entry name" value="ARM repeat"/>
    <property type="match status" value="1"/>
</dbReference>
<organism evidence="4 5">
    <name type="scientific">Candidatus Finniella inopinata</name>
    <dbReference type="NCBI Taxonomy" id="1696036"/>
    <lineage>
        <taxon>Bacteria</taxon>
        <taxon>Pseudomonadati</taxon>
        <taxon>Pseudomonadota</taxon>
        <taxon>Alphaproteobacteria</taxon>
        <taxon>Holosporales</taxon>
        <taxon>Candidatus Paracaedibacteraceae</taxon>
        <taxon>Candidatus Finniella</taxon>
    </lineage>
</organism>
<evidence type="ECO:0000313" key="5">
    <source>
        <dbReference type="Proteomes" id="UP000293550"/>
    </source>
</evidence>
<feature type="region of interest" description="Disordered" evidence="1">
    <location>
        <begin position="692"/>
        <end position="729"/>
    </location>
</feature>
<sequence>MLGFLFIIFLFNVLFSGAQASAPIKVSSFQEIQSQLMKLPQAQADPAKQGSRIQILIDIDDIFLDGDKESNATKPVLLVGEAVGAAAGSATEKKFSQQQTSASLVDEKAIQYIYRWLSSGYQVAFLTSRNENERGTTVKELSKVGIQNMKNISLYMTDGKEKGEWLKDSNQTPILNGVTTLIYIDYHNDHLKYINDNVCKTGTPCYLFYFGNGVFPPNVYGFPENLERFTKQHTEAGGTRSTFILKEGDKPKFVLKVVAKDRVDQFKEEVLADAIYQAIGEKEPSFGVQAPKFQIRRDQGSLSRITEFLPGVELGFNQISDDQIADVAKGFIVDVFMANWDLVVSGKNFWVSNSKIYRMDNGGALRYRALGELKARSGYDFSTAVNDLYTLRGKQSPYKSSLEVSIYGQKFYGQLTETQILKQIIKLVALQDKILATADQYNAWLNIKDYVNLKSDLITRLESLKKYYYDQVQPVAQYEQAHPFAVVIPNKKSSASILIVVKDGEKNKVLLGKDANHAWWGNLGGEAEDKDKTLLKAAVREVREESMGLYHVLTDDLVKAPFHDLIKGGDQPDALHRMYLLEGRDYIDPAIFKKTLDKQTARQSREYDDFTWVDVAELLALVKSVQSTPNQVGNKNQYFLTDEKGKKIAIHHPLMDMLRQVPVVAWLEALAGNGKVGPTHTQGSIGSKVIEKAQGSAAGSSTSANASSSSASSKEKDPRHPYSYPYPPFFDPRAEEEERLYYLMNKHLALMTQVKQKGEKIQKTLKRTGLSTTSANASSSSASSKEEEAQGAEAGSSTSAVGLSRTETATDMHLRWSLEKAKQIYTPGNDQQNIYLFLKDVSPLSKGYCEEFNAASGTCAPGTTSYKCMLLEAMAQERKMKNWFVFYHTMEDKMAFIYDMITELRKILKVDDTSSDTNSSISYLRAFNTFFKGVPNVEAFIADQLQKQQKDFQSLNNYDANYAESGLSTNIYLFGNPNEGSSSTFNLVHENTSLSPPKYQELLLHVLIQFGIMDTKKYFDLFETYFGNNTQGQLLQIFINPEIVDDVVYLAATMGKGLYPSFAEQKEKLSPRTFLTELRNNINAAQRLPSTITLDTLQARIFLKPEIMKNPDKVKIVRYFKVPPKEGYLKALRAMIKDDIMQWLSEHNKLPSSTLESSSSAPSLAHSSSSQIPPIQKAYVNFMFKGTGKVYETRTAASMYGQFLKADDLDGIKQILAQDPNFDLFKPIANTAYQNSMDKSQIYPVKLLSQARKISAMILGKYANQVQSHIENAMKGNAEEKEAYLIWCRLLVEISDRLDKQAEALAAASITEALNRENALKLFDMLIAKKRSTEAKKVVMEIIVSKDSIIRAKALTLFKALIENHQIDPQNNDKDLFERVKKTAIKGIESYDAERDAAYSLFEALISNGLFDAATQAATVAMEMSQINASNFAFNLTDVFIRNNQFNIAVQILATGIKQGYNYDVKNKACHLLEGLVRSGKSITKDQFIPAAKEAKEVINNQDYPLMDNANKLLEALAEKGMS</sequence>
<dbReference type="InterPro" id="IPR000086">
    <property type="entry name" value="NUDIX_hydrolase_dom"/>
</dbReference>
<dbReference type="Gene3D" id="3.40.50.1000">
    <property type="entry name" value="HAD superfamily/HAD-like"/>
    <property type="match status" value="1"/>
</dbReference>
<dbReference type="InterPro" id="IPR015797">
    <property type="entry name" value="NUDIX_hydrolase-like_dom_sf"/>
</dbReference>
<dbReference type="Proteomes" id="UP000293550">
    <property type="component" value="Unassembled WGS sequence"/>
</dbReference>
<dbReference type="InterPro" id="IPR023214">
    <property type="entry name" value="HAD_sf"/>
</dbReference>
<evidence type="ECO:0000256" key="2">
    <source>
        <dbReference type="SAM" id="SignalP"/>
    </source>
</evidence>
<evidence type="ECO:0000256" key="1">
    <source>
        <dbReference type="SAM" id="MobiDB-lite"/>
    </source>
</evidence>
<dbReference type="InterPro" id="IPR036412">
    <property type="entry name" value="HAD-like_sf"/>
</dbReference>
<dbReference type="SUPFAM" id="SSF56784">
    <property type="entry name" value="HAD-like"/>
    <property type="match status" value="1"/>
</dbReference>
<evidence type="ECO:0000313" key="4">
    <source>
        <dbReference type="EMBL" id="RZI45913.1"/>
    </source>
</evidence>
<keyword evidence="2" id="KW-0732">Signal</keyword>
<dbReference type="Gene3D" id="3.90.79.10">
    <property type="entry name" value="Nucleoside Triphosphate Pyrophosphohydrolase"/>
    <property type="match status" value="1"/>
</dbReference>
<feature type="region of interest" description="Disordered" evidence="1">
    <location>
        <begin position="764"/>
        <end position="804"/>
    </location>
</feature>